<feature type="compositionally biased region" description="Polar residues" evidence="1">
    <location>
        <begin position="276"/>
        <end position="294"/>
    </location>
</feature>
<proteinExistence type="predicted"/>
<dbReference type="EMBL" id="ONZQ02000023">
    <property type="protein sequence ID" value="SPO07651.1"/>
    <property type="molecule type" value="Genomic_DNA"/>
</dbReference>
<feature type="compositionally biased region" description="Polar residues" evidence="1">
    <location>
        <begin position="13"/>
        <end position="30"/>
    </location>
</feature>
<dbReference type="AlphaFoldDB" id="A0AAE8T087"/>
<dbReference type="GO" id="GO:0005078">
    <property type="term" value="F:MAP-kinase scaffold activity"/>
    <property type="evidence" value="ECO:0007669"/>
    <property type="project" value="TreeGrafter"/>
</dbReference>
<evidence type="ECO:0000256" key="1">
    <source>
        <dbReference type="SAM" id="MobiDB-lite"/>
    </source>
</evidence>
<feature type="domain" description="GIT Spa2 homology (SHD)" evidence="2">
    <location>
        <begin position="147"/>
        <end position="177"/>
    </location>
</feature>
<dbReference type="Pfam" id="PF23742">
    <property type="entry name" value="VBS_C3G9"/>
    <property type="match status" value="1"/>
</dbReference>
<evidence type="ECO:0000259" key="2">
    <source>
        <dbReference type="SMART" id="SM00555"/>
    </source>
</evidence>
<feature type="compositionally biased region" description="Polar residues" evidence="1">
    <location>
        <begin position="702"/>
        <end position="712"/>
    </location>
</feature>
<dbReference type="InterPro" id="IPR056439">
    <property type="entry name" value="VBS_C3G9"/>
</dbReference>
<dbReference type="GO" id="GO:0005826">
    <property type="term" value="C:actomyosin contractile ring"/>
    <property type="evidence" value="ECO:0007669"/>
    <property type="project" value="TreeGrafter"/>
</dbReference>
<feature type="compositionally biased region" description="Low complexity" evidence="1">
    <location>
        <begin position="187"/>
        <end position="196"/>
    </location>
</feature>
<dbReference type="InterPro" id="IPR013724">
    <property type="entry name" value="GIT_SHD"/>
</dbReference>
<name>A0AAE8T087_9PEZI</name>
<protein>
    <submittedName>
        <fullName evidence="3">Related to GRIP1 associated protein 1</fullName>
    </submittedName>
</protein>
<dbReference type="Pfam" id="PF08518">
    <property type="entry name" value="GIT_SHD"/>
    <property type="match status" value="2"/>
</dbReference>
<dbReference type="GO" id="GO:1902716">
    <property type="term" value="C:cell cortex of growing cell tip"/>
    <property type="evidence" value="ECO:0007669"/>
    <property type="project" value="TreeGrafter"/>
</dbReference>
<gene>
    <name evidence="3" type="ORF">DNG_10346</name>
</gene>
<feature type="region of interest" description="Disordered" evidence="1">
    <location>
        <begin position="178"/>
        <end position="300"/>
    </location>
</feature>
<feature type="region of interest" description="Disordered" evidence="1">
    <location>
        <begin position="399"/>
        <end position="426"/>
    </location>
</feature>
<accession>A0AAE8T087</accession>
<dbReference type="Proteomes" id="UP001187682">
    <property type="component" value="Unassembled WGS sequence"/>
</dbReference>
<keyword evidence="4" id="KW-1185">Reference proteome</keyword>
<feature type="compositionally biased region" description="Low complexity" evidence="1">
    <location>
        <begin position="407"/>
        <end position="420"/>
    </location>
</feature>
<feature type="region of interest" description="Disordered" evidence="1">
    <location>
        <begin position="702"/>
        <end position="727"/>
    </location>
</feature>
<dbReference type="PANTHER" id="PTHR21601:SF0">
    <property type="entry name" value="PROTEIN SPA2-RELATED"/>
    <property type="match status" value="1"/>
</dbReference>
<dbReference type="SMART" id="SM00555">
    <property type="entry name" value="GIT"/>
    <property type="match status" value="2"/>
</dbReference>
<evidence type="ECO:0000313" key="3">
    <source>
        <dbReference type="EMBL" id="SPO07651.1"/>
    </source>
</evidence>
<sequence length="896" mass="98226">MSRYGDGAAFPSSRGQLASPPTSGGSNGQEPMNGFAGPRGMAGPSPPPSIARSSTYARSESGRSTKEDQTEAILGARYLALKKFLNVRDGRSSGTTPKAKDKLLRLTGVQLIELSTDVYDELKRRQDTRAPQSLPPESSFHPKRNQARQKLSSLSSERFQSLATDVFTELGRRFPHFAAGDIPRMGSSMSMRPPRTTSRRRPSDASSIRGPGQLNGSGYGDSVPPSPSLANGEFSRPLQKQFQSNTIVPNKSTMVEEDDDAPEGNDPAFGSLARAPTNNMDSLRSPDTQASPIQSEADKRLIDDYQSQVRELREKLDTMEDDLKRKDDELNNVLDGERTRASAANVEKQAWDDLRLSLENKLAEAQDLNESLRDEIERARADHSNETRELRGQISDLQDRLEKEQQATAAAASMARSSGDADPELQRENRELQAALREQQAVTDEVRRNAQNALREMRELSQQSNVAYERQEGLERTIDQLEKEVREWRDRYTKAKTQLRSLRASSMGLTMEKEATRHLRDRGFTDDNGMVKDIHVTKFQVGIDDILQQARTENADKVMDAMKAVVVNVRRITKDMDMSAQAAPRSDDFVQQQAKLKSRVSQTANAFITAAKNHANSAGMSPVSLLDAAASHLVSAVVELLRLVKIRPTPAGELEDDDDGVMTPVDSTGFFSPQSSRQESMVTPLAPPPAFQGLGARVSVDSSAYSPVNSPRESGEQSGYPPRSMSRLPNEVSGMNGGGSYYGADKGLPPPPPPNAYDNLPSQYGRADDLKLFLEDQTAVLVSSIQNLVGSIRSNSSVNQITDEIATIATVVGGVISETQSSGNGELVTRLEASRDKLIAADDQGRSIIAKGKGENDREWKMWTQGLPPVAFELAREMKELMTRVDQLGIGADDFS</sequence>
<feature type="region of interest" description="Disordered" evidence="1">
    <location>
        <begin position="1"/>
        <end position="71"/>
    </location>
</feature>
<reference evidence="3" key="1">
    <citation type="submission" date="2018-03" db="EMBL/GenBank/DDBJ databases">
        <authorList>
            <person name="Guldener U."/>
        </authorList>
    </citation>
    <scope>NUCLEOTIDE SEQUENCE</scope>
</reference>
<dbReference type="PANTHER" id="PTHR21601">
    <property type="entry name" value="SPA2 PROTEIN"/>
    <property type="match status" value="1"/>
</dbReference>
<feature type="compositionally biased region" description="Basic and acidic residues" evidence="1">
    <location>
        <begin position="60"/>
        <end position="69"/>
    </location>
</feature>
<feature type="compositionally biased region" description="Polar residues" evidence="1">
    <location>
        <begin position="238"/>
        <end position="253"/>
    </location>
</feature>
<evidence type="ECO:0000313" key="4">
    <source>
        <dbReference type="Proteomes" id="UP001187682"/>
    </source>
</evidence>
<dbReference type="InterPro" id="IPR039892">
    <property type="entry name" value="Spa2/Sph1"/>
</dbReference>
<feature type="region of interest" description="Disordered" evidence="1">
    <location>
        <begin position="125"/>
        <end position="156"/>
    </location>
</feature>
<feature type="domain" description="GIT Spa2 homology (SHD)" evidence="2">
    <location>
        <begin position="99"/>
        <end position="129"/>
    </location>
</feature>
<organism evidence="3 4">
    <name type="scientific">Cephalotrichum gorgonifer</name>
    <dbReference type="NCBI Taxonomy" id="2041049"/>
    <lineage>
        <taxon>Eukaryota</taxon>
        <taxon>Fungi</taxon>
        <taxon>Dikarya</taxon>
        <taxon>Ascomycota</taxon>
        <taxon>Pezizomycotina</taxon>
        <taxon>Sordariomycetes</taxon>
        <taxon>Hypocreomycetidae</taxon>
        <taxon>Microascales</taxon>
        <taxon>Microascaceae</taxon>
        <taxon>Cephalotrichum</taxon>
    </lineage>
</organism>
<comment type="caution">
    <text evidence="3">The sequence shown here is derived from an EMBL/GenBank/DDBJ whole genome shotgun (WGS) entry which is preliminary data.</text>
</comment>